<evidence type="ECO:0000313" key="2">
    <source>
        <dbReference type="EMBL" id="KAF5353901.1"/>
    </source>
</evidence>
<evidence type="ECO:0000256" key="1">
    <source>
        <dbReference type="SAM" id="MobiDB-lite"/>
    </source>
</evidence>
<sequence>MPQEPPSIPGSTHRVVIKEPATHMPPLGASFVGTSVSIEDYLREKLLSDVFEGPLTDYEDSETDGAAPAETPSAALKAAEQGPSSSQLLLATPHTPLSNKARKQKERSAKRRRKKREDAQAAEPTKLKHVTKRRRLEATKNLLLLDLNAESDVPVSKPAWIGRRAEGLPRRQFTKGELVEDLGLTHFPWGGRTTHLLLDRKKRVIGVLLGQPRDSEGWKKVHDAAYEAFQTVASKLSYSKKELSQRRGDFPAVAHGISFGGGQEEPKHLSHSAKKTAILDGLMQEKSVQRICKFGSCGFHAYSQRNYEYMESTVEKLRAHYDSAADNRNKLRRPYDSAIGVFPCRSLNLGKQSISFPHTDEGNLAQSWCSITPVGSFDPSTGGHLVLWDFGLVIDFPPGATALIPSALIRHSNTSIAAGETRFSTIQYAAGGLYRWVYRGFMSEKDWRAQANEADLEEDRAEQEQRWRESVKMFTTLGELLPRSDVPSANATQLCSYYYL</sequence>
<dbReference type="Proteomes" id="UP000559027">
    <property type="component" value="Unassembled WGS sequence"/>
</dbReference>
<accession>A0A8H5D5D5</accession>
<name>A0A8H5D5D5_9AGAR</name>
<feature type="compositionally biased region" description="Basic residues" evidence="1">
    <location>
        <begin position="100"/>
        <end position="115"/>
    </location>
</feature>
<comment type="caution">
    <text evidence="2">The sequence shown here is derived from an EMBL/GenBank/DDBJ whole genome shotgun (WGS) entry which is preliminary data.</text>
</comment>
<dbReference type="OrthoDB" id="3025143at2759"/>
<feature type="region of interest" description="Disordered" evidence="1">
    <location>
        <begin position="53"/>
        <end position="130"/>
    </location>
</feature>
<gene>
    <name evidence="2" type="ORF">D9756_007287</name>
</gene>
<reference evidence="2 3" key="1">
    <citation type="journal article" date="2020" name="ISME J.">
        <title>Uncovering the hidden diversity of litter-decomposition mechanisms in mushroom-forming fungi.</title>
        <authorList>
            <person name="Floudas D."/>
            <person name="Bentzer J."/>
            <person name="Ahren D."/>
            <person name="Johansson T."/>
            <person name="Persson P."/>
            <person name="Tunlid A."/>
        </authorList>
    </citation>
    <scope>NUCLEOTIDE SEQUENCE [LARGE SCALE GENOMIC DNA]</scope>
    <source>
        <strain evidence="2 3">CBS 146.42</strain>
    </source>
</reference>
<keyword evidence="3" id="KW-1185">Reference proteome</keyword>
<organism evidence="2 3">
    <name type="scientific">Leucocoprinus leucothites</name>
    <dbReference type="NCBI Taxonomy" id="201217"/>
    <lineage>
        <taxon>Eukaryota</taxon>
        <taxon>Fungi</taxon>
        <taxon>Dikarya</taxon>
        <taxon>Basidiomycota</taxon>
        <taxon>Agaricomycotina</taxon>
        <taxon>Agaricomycetes</taxon>
        <taxon>Agaricomycetidae</taxon>
        <taxon>Agaricales</taxon>
        <taxon>Agaricineae</taxon>
        <taxon>Agaricaceae</taxon>
        <taxon>Leucocoprinus</taxon>
    </lineage>
</organism>
<dbReference type="Gene3D" id="3.60.130.30">
    <property type="match status" value="1"/>
</dbReference>
<protein>
    <submittedName>
        <fullName evidence="2">Uncharacterized protein</fullName>
    </submittedName>
</protein>
<proteinExistence type="predicted"/>
<evidence type="ECO:0000313" key="3">
    <source>
        <dbReference type="Proteomes" id="UP000559027"/>
    </source>
</evidence>
<dbReference type="EMBL" id="JAACJO010000009">
    <property type="protein sequence ID" value="KAF5353901.1"/>
    <property type="molecule type" value="Genomic_DNA"/>
</dbReference>
<dbReference type="AlphaFoldDB" id="A0A8H5D5D5"/>